<evidence type="ECO:0000313" key="1">
    <source>
        <dbReference type="EMBL" id="RDI60602.1"/>
    </source>
</evidence>
<name>A0A370HPV0_9NOCA</name>
<reference evidence="1 2" key="1">
    <citation type="submission" date="2018-07" db="EMBL/GenBank/DDBJ databases">
        <title>Genomic Encyclopedia of Type Strains, Phase IV (KMG-IV): sequencing the most valuable type-strain genomes for metagenomic binning, comparative biology and taxonomic classification.</title>
        <authorList>
            <person name="Goeker M."/>
        </authorList>
    </citation>
    <scope>NUCLEOTIDE SEQUENCE [LARGE SCALE GENOMIC DNA]</scope>
    <source>
        <strain evidence="1 2">DSM 44290</strain>
    </source>
</reference>
<keyword evidence="2" id="KW-1185">Reference proteome</keyword>
<proteinExistence type="predicted"/>
<sequence length="44" mass="4771">MPEEIRRVTLAHAPDLEPDVVVPLVRAMREAAATLAAEHSGPPR</sequence>
<comment type="caution">
    <text evidence="1">The sequence shown here is derived from an EMBL/GenBank/DDBJ whole genome shotgun (WGS) entry which is preliminary data.</text>
</comment>
<accession>A0A370HPV0</accession>
<gene>
    <name evidence="1" type="ORF">DFR76_115232</name>
</gene>
<dbReference type="Proteomes" id="UP000254869">
    <property type="component" value="Unassembled WGS sequence"/>
</dbReference>
<dbReference type="STRING" id="1210086.GCA_001613105_04447"/>
<organism evidence="1 2">
    <name type="scientific">Nocardia pseudobrasiliensis</name>
    <dbReference type="NCBI Taxonomy" id="45979"/>
    <lineage>
        <taxon>Bacteria</taxon>
        <taxon>Bacillati</taxon>
        <taxon>Actinomycetota</taxon>
        <taxon>Actinomycetes</taxon>
        <taxon>Mycobacteriales</taxon>
        <taxon>Nocardiaceae</taxon>
        <taxon>Nocardia</taxon>
    </lineage>
</organism>
<dbReference type="AlphaFoldDB" id="A0A370HPV0"/>
<evidence type="ECO:0000313" key="2">
    <source>
        <dbReference type="Proteomes" id="UP000254869"/>
    </source>
</evidence>
<dbReference type="EMBL" id="QQBC01000015">
    <property type="protein sequence ID" value="RDI60602.1"/>
    <property type="molecule type" value="Genomic_DNA"/>
</dbReference>
<protein>
    <submittedName>
        <fullName evidence="1">Uncharacterized protein</fullName>
    </submittedName>
</protein>